<dbReference type="OrthoDB" id="8527856at2"/>
<name>A0A1I1T0N5_9BURK</name>
<dbReference type="SUPFAM" id="SSF47413">
    <property type="entry name" value="lambda repressor-like DNA-binding domains"/>
    <property type="match status" value="1"/>
</dbReference>
<dbReference type="GO" id="GO:0003677">
    <property type="term" value="F:DNA binding"/>
    <property type="evidence" value="ECO:0007669"/>
    <property type="project" value="UniProtKB-KW"/>
</dbReference>
<feature type="domain" description="HTH cro/C1-type" evidence="2">
    <location>
        <begin position="13"/>
        <end position="67"/>
    </location>
</feature>
<keyword evidence="4" id="KW-1185">Reference proteome</keyword>
<dbReference type="Gene3D" id="1.10.260.40">
    <property type="entry name" value="lambda repressor-like DNA-binding domains"/>
    <property type="match status" value="1"/>
</dbReference>
<proteinExistence type="predicted"/>
<evidence type="ECO:0000256" key="1">
    <source>
        <dbReference type="ARBA" id="ARBA00023125"/>
    </source>
</evidence>
<protein>
    <submittedName>
        <fullName evidence="3">Helix-turn-helix</fullName>
    </submittedName>
</protein>
<dbReference type="Pfam" id="PF01381">
    <property type="entry name" value="HTH_3"/>
    <property type="match status" value="1"/>
</dbReference>
<gene>
    <name evidence="3" type="ORF">SAMN04489710_10346</name>
</gene>
<evidence type="ECO:0000313" key="4">
    <source>
        <dbReference type="Proteomes" id="UP000199517"/>
    </source>
</evidence>
<dbReference type="AlphaFoldDB" id="A0A1I1T0N5"/>
<dbReference type="InterPro" id="IPR010982">
    <property type="entry name" value="Lambda_DNA-bd_dom_sf"/>
</dbReference>
<organism evidence="3 4">
    <name type="scientific">Paracidovorax konjaci</name>
    <dbReference type="NCBI Taxonomy" id="32040"/>
    <lineage>
        <taxon>Bacteria</taxon>
        <taxon>Pseudomonadati</taxon>
        <taxon>Pseudomonadota</taxon>
        <taxon>Betaproteobacteria</taxon>
        <taxon>Burkholderiales</taxon>
        <taxon>Comamonadaceae</taxon>
        <taxon>Paracidovorax</taxon>
    </lineage>
</organism>
<dbReference type="InterPro" id="IPR050807">
    <property type="entry name" value="TransReg_Diox_bact_type"/>
</dbReference>
<evidence type="ECO:0000313" key="3">
    <source>
        <dbReference type="EMBL" id="SFD52254.1"/>
    </source>
</evidence>
<dbReference type="InterPro" id="IPR001387">
    <property type="entry name" value="Cro/C1-type_HTH"/>
</dbReference>
<dbReference type="GO" id="GO:0005829">
    <property type="term" value="C:cytosol"/>
    <property type="evidence" value="ECO:0007669"/>
    <property type="project" value="TreeGrafter"/>
</dbReference>
<reference evidence="4" key="1">
    <citation type="submission" date="2016-10" db="EMBL/GenBank/DDBJ databases">
        <authorList>
            <person name="Varghese N."/>
            <person name="Submissions S."/>
        </authorList>
    </citation>
    <scope>NUCLEOTIDE SEQUENCE [LARGE SCALE GENOMIC DNA]</scope>
    <source>
        <strain evidence="4">DSM 7481</strain>
    </source>
</reference>
<dbReference type="PROSITE" id="PS50943">
    <property type="entry name" value="HTH_CROC1"/>
    <property type="match status" value="1"/>
</dbReference>
<keyword evidence="1" id="KW-0238">DNA-binding</keyword>
<dbReference type="Proteomes" id="UP000199517">
    <property type="component" value="Unassembled WGS sequence"/>
</dbReference>
<dbReference type="EMBL" id="FOMQ01000003">
    <property type="protein sequence ID" value="SFD52254.1"/>
    <property type="molecule type" value="Genomic_DNA"/>
</dbReference>
<evidence type="ECO:0000259" key="2">
    <source>
        <dbReference type="PROSITE" id="PS50943"/>
    </source>
</evidence>
<dbReference type="PANTHER" id="PTHR46797">
    <property type="entry name" value="HTH-TYPE TRANSCRIPTIONAL REGULATOR"/>
    <property type="match status" value="1"/>
</dbReference>
<dbReference type="RefSeq" id="WP_092950174.1">
    <property type="nucleotide sequence ID" value="NZ_FOMQ01000003.1"/>
</dbReference>
<dbReference type="SMART" id="SM00530">
    <property type="entry name" value="HTH_XRE"/>
    <property type="match status" value="1"/>
</dbReference>
<dbReference type="PANTHER" id="PTHR46797:SF1">
    <property type="entry name" value="METHYLPHOSPHONATE SYNTHASE"/>
    <property type="match status" value="1"/>
</dbReference>
<dbReference type="CDD" id="cd00093">
    <property type="entry name" value="HTH_XRE"/>
    <property type="match status" value="1"/>
</dbReference>
<dbReference type="GO" id="GO:0003700">
    <property type="term" value="F:DNA-binding transcription factor activity"/>
    <property type="evidence" value="ECO:0007669"/>
    <property type="project" value="TreeGrafter"/>
</dbReference>
<dbReference type="STRING" id="32040.SAMN04489710_10346"/>
<sequence length="90" mass="9490">MTADLVKGFGIAVRQSRESMGWSQERLAEYSDLNRSYVGEIERGAVVPSLVTVSKLATSLGVPASALLGRGEQLAEARRSDHGGLAAIAC</sequence>
<accession>A0A1I1T0N5</accession>